<proteinExistence type="predicted"/>
<feature type="transmembrane region" description="Helical" evidence="1">
    <location>
        <begin position="108"/>
        <end position="126"/>
    </location>
</feature>
<keyword evidence="1" id="KW-0472">Membrane</keyword>
<dbReference type="InterPro" id="IPR036890">
    <property type="entry name" value="HATPase_C_sf"/>
</dbReference>
<evidence type="ECO:0000313" key="4">
    <source>
        <dbReference type="EMBL" id="MCQ4838855.1"/>
    </source>
</evidence>
<dbReference type="PANTHER" id="PTHR34220:SF7">
    <property type="entry name" value="SENSOR HISTIDINE KINASE YPDA"/>
    <property type="match status" value="1"/>
</dbReference>
<feature type="transmembrane region" description="Helical" evidence="1">
    <location>
        <begin position="177"/>
        <end position="196"/>
    </location>
</feature>
<name>A0ABT1RVZ5_9FIRM</name>
<feature type="transmembrane region" description="Helical" evidence="1">
    <location>
        <begin position="6"/>
        <end position="28"/>
    </location>
</feature>
<sequence>MDQMAAANIALDVVSIILSLLPVVYLLGNHRYRQERSNRYFLGVCVSNLLMIVGDLPDWLIQDASGPLRKIVLTLSSALFYTASAFVLYFFGRYILEYLQVAGRTGKRYLAAITAVCGVQIFFALISPFSGSIFYVADDGYQRGSLFFISQLVPLFCYLLFTALVILYRKRLAWQEIVFFLLYIFVPLGGGATQMFLRGVAVVNIGVALALLFILVNIQFEHELLLKRQEKELAEQRIDMMLSQIQPHFLYNTLTTIRQLCDVDPQKAKAAIRDFSLFLRGNMDSLKSKAPIPFEQELSHVEHYLALEQQRFQERLHVVYEIAARDFSIPPLTMQPIVENAVHHGVLKREEGGTVTVKTEETSDAYLVTVSDDGVGFRPDMRPPDDGRTHIGIENVRGRLSALCGGTLTLHSEAGVGTTALLAIPKREGTP</sequence>
<feature type="transmembrane region" description="Helical" evidence="1">
    <location>
        <begin position="146"/>
        <end position="168"/>
    </location>
</feature>
<dbReference type="PANTHER" id="PTHR34220">
    <property type="entry name" value="SENSOR HISTIDINE KINASE YPDA"/>
    <property type="match status" value="1"/>
</dbReference>
<feature type="transmembrane region" description="Helical" evidence="1">
    <location>
        <begin position="40"/>
        <end position="61"/>
    </location>
</feature>
<dbReference type="SUPFAM" id="SSF55874">
    <property type="entry name" value="ATPase domain of HSP90 chaperone/DNA topoisomerase II/histidine kinase"/>
    <property type="match status" value="1"/>
</dbReference>
<keyword evidence="4" id="KW-0418">Kinase</keyword>
<dbReference type="GeneID" id="90531623"/>
<dbReference type="InterPro" id="IPR010559">
    <property type="entry name" value="Sig_transdc_His_kin_internal"/>
</dbReference>
<dbReference type="InterPro" id="IPR003594">
    <property type="entry name" value="HATPase_dom"/>
</dbReference>
<evidence type="ECO:0000256" key="1">
    <source>
        <dbReference type="SAM" id="Phobius"/>
    </source>
</evidence>
<evidence type="ECO:0000313" key="5">
    <source>
        <dbReference type="Proteomes" id="UP001524473"/>
    </source>
</evidence>
<keyword evidence="1" id="KW-0812">Transmembrane</keyword>
<dbReference type="Pfam" id="PF06580">
    <property type="entry name" value="His_kinase"/>
    <property type="match status" value="1"/>
</dbReference>
<keyword evidence="4" id="KW-0808">Transferase</keyword>
<feature type="transmembrane region" description="Helical" evidence="1">
    <location>
        <begin position="202"/>
        <end position="220"/>
    </location>
</feature>
<dbReference type="GO" id="GO:0016301">
    <property type="term" value="F:kinase activity"/>
    <property type="evidence" value="ECO:0007669"/>
    <property type="project" value="UniProtKB-KW"/>
</dbReference>
<dbReference type="Proteomes" id="UP001524473">
    <property type="component" value="Unassembled WGS sequence"/>
</dbReference>
<dbReference type="Pfam" id="PF02518">
    <property type="entry name" value="HATPase_c"/>
    <property type="match status" value="1"/>
</dbReference>
<comment type="caution">
    <text evidence="4">The sequence shown here is derived from an EMBL/GenBank/DDBJ whole genome shotgun (WGS) entry which is preliminary data.</text>
</comment>
<feature type="transmembrane region" description="Helical" evidence="1">
    <location>
        <begin position="73"/>
        <end position="96"/>
    </location>
</feature>
<feature type="domain" description="Histidine kinase/HSP90-like ATPase" evidence="2">
    <location>
        <begin position="335"/>
        <end position="427"/>
    </location>
</feature>
<keyword evidence="5" id="KW-1185">Reference proteome</keyword>
<dbReference type="RefSeq" id="WP_066861707.1">
    <property type="nucleotide sequence ID" value="NZ_CABKVV010000012.1"/>
</dbReference>
<dbReference type="EMBL" id="JANFZH010000004">
    <property type="protein sequence ID" value="MCQ4838855.1"/>
    <property type="molecule type" value="Genomic_DNA"/>
</dbReference>
<gene>
    <name evidence="4" type="ORF">NE695_02870</name>
</gene>
<protein>
    <submittedName>
        <fullName evidence="4">Histidine kinase</fullName>
    </submittedName>
</protein>
<dbReference type="InterPro" id="IPR050640">
    <property type="entry name" value="Bact_2-comp_sensor_kinase"/>
</dbReference>
<reference evidence="4 5" key="1">
    <citation type="submission" date="2022-06" db="EMBL/GenBank/DDBJ databases">
        <title>Isolation of gut microbiota from human fecal samples.</title>
        <authorList>
            <person name="Pamer E.G."/>
            <person name="Barat B."/>
            <person name="Waligurski E."/>
            <person name="Medina S."/>
            <person name="Paddock L."/>
            <person name="Mostad J."/>
        </authorList>
    </citation>
    <scope>NUCLEOTIDE SEQUENCE [LARGE SCALE GENOMIC DNA]</scope>
    <source>
        <strain evidence="4 5">DFI.9.73</strain>
    </source>
</reference>
<organism evidence="4 5">
    <name type="scientific">Neglectibacter timonensis</name>
    <dbReference type="NCBI Taxonomy" id="1776382"/>
    <lineage>
        <taxon>Bacteria</taxon>
        <taxon>Bacillati</taxon>
        <taxon>Bacillota</taxon>
        <taxon>Clostridia</taxon>
        <taxon>Eubacteriales</taxon>
        <taxon>Oscillospiraceae</taxon>
        <taxon>Neglectibacter</taxon>
    </lineage>
</organism>
<keyword evidence="1" id="KW-1133">Transmembrane helix</keyword>
<accession>A0ABT1RVZ5</accession>
<dbReference type="Gene3D" id="3.30.565.10">
    <property type="entry name" value="Histidine kinase-like ATPase, C-terminal domain"/>
    <property type="match status" value="1"/>
</dbReference>
<feature type="domain" description="Signal transduction histidine kinase internal region" evidence="3">
    <location>
        <begin position="238"/>
        <end position="316"/>
    </location>
</feature>
<evidence type="ECO:0000259" key="2">
    <source>
        <dbReference type="Pfam" id="PF02518"/>
    </source>
</evidence>
<evidence type="ECO:0000259" key="3">
    <source>
        <dbReference type="Pfam" id="PF06580"/>
    </source>
</evidence>